<dbReference type="EMBL" id="JADXDR010000049">
    <property type="protein sequence ID" value="KAI7842708.1"/>
    <property type="molecule type" value="Genomic_DNA"/>
</dbReference>
<dbReference type="InterPro" id="IPR029058">
    <property type="entry name" value="AB_hydrolase_fold"/>
</dbReference>
<reference evidence="2" key="1">
    <citation type="submission" date="2020-11" db="EMBL/GenBank/DDBJ databases">
        <title>Chlorella ohadii genome sequencing and assembly.</title>
        <authorList>
            <person name="Murik O."/>
            <person name="Treves H."/>
            <person name="Kedem I."/>
            <person name="Shotland Y."/>
            <person name="Kaplan A."/>
        </authorList>
    </citation>
    <scope>NUCLEOTIDE SEQUENCE</scope>
    <source>
        <strain evidence="2">1</strain>
    </source>
</reference>
<dbReference type="Proteomes" id="UP001205105">
    <property type="component" value="Unassembled WGS sequence"/>
</dbReference>
<protein>
    <recommendedName>
        <fullName evidence="1">AB hydrolase-1 domain-containing protein</fullName>
    </recommendedName>
</protein>
<comment type="caution">
    <text evidence="2">The sequence shown here is derived from an EMBL/GenBank/DDBJ whole genome shotgun (WGS) entry which is preliminary data.</text>
</comment>
<evidence type="ECO:0000313" key="3">
    <source>
        <dbReference type="Proteomes" id="UP001205105"/>
    </source>
</evidence>
<dbReference type="Pfam" id="PF00561">
    <property type="entry name" value="Abhydrolase_1"/>
    <property type="match status" value="1"/>
</dbReference>
<feature type="domain" description="AB hydrolase-1" evidence="1">
    <location>
        <begin position="70"/>
        <end position="295"/>
    </location>
</feature>
<dbReference type="AlphaFoldDB" id="A0AAD5DUG1"/>
<dbReference type="SUPFAM" id="SSF53474">
    <property type="entry name" value="alpha/beta-Hydrolases"/>
    <property type="match status" value="1"/>
</dbReference>
<dbReference type="InterPro" id="IPR000073">
    <property type="entry name" value="AB_hydrolase_1"/>
</dbReference>
<name>A0AAD5DUG1_9CHLO</name>
<evidence type="ECO:0000259" key="1">
    <source>
        <dbReference type="Pfam" id="PF00561"/>
    </source>
</evidence>
<dbReference type="PANTHER" id="PTHR45763">
    <property type="entry name" value="HYDROLASE, ALPHA/BETA FOLD FAMILY PROTEIN, EXPRESSED-RELATED"/>
    <property type="match status" value="1"/>
</dbReference>
<evidence type="ECO:0000313" key="2">
    <source>
        <dbReference type="EMBL" id="KAI7842708.1"/>
    </source>
</evidence>
<gene>
    <name evidence="2" type="ORF">COHA_003639</name>
</gene>
<proteinExistence type="predicted"/>
<keyword evidence="3" id="KW-1185">Reference proteome</keyword>
<dbReference type="Gene3D" id="3.40.50.1820">
    <property type="entry name" value="alpha/beta hydrolase"/>
    <property type="match status" value="1"/>
</dbReference>
<organism evidence="2 3">
    <name type="scientific">Chlorella ohadii</name>
    <dbReference type="NCBI Taxonomy" id="2649997"/>
    <lineage>
        <taxon>Eukaryota</taxon>
        <taxon>Viridiplantae</taxon>
        <taxon>Chlorophyta</taxon>
        <taxon>core chlorophytes</taxon>
        <taxon>Trebouxiophyceae</taxon>
        <taxon>Chlorellales</taxon>
        <taxon>Chlorellaceae</taxon>
        <taxon>Chlorella clade</taxon>
        <taxon>Chlorella</taxon>
    </lineage>
</organism>
<sequence length="320" mass="33475">MAANGSALVQPRPAAVPSSAYLSASSSVASLHTAPSSQEPEVLSIALQDGRALAYALMGAPIAGAAAVCIYHHGVPASLIEAEPLAAAAAPLGIAVVAFDRPGMGGSSHNPQMSIQSVVDDTRQLMDHLGLHSAVQVGESGGVPYAAACAALLPRRTQALLLLAGLAAVHGRENAVLLKSLSAMDRFSMNWAARLGGARLISHFVKLAADGNEAAQDWLLRFMTRAYRPGVRGVLLDYRVLGGDWGGLDVGLIACRTAIWHGAGDCVVAPAHAQWWHRRVAGSELHILPDEGHISVVGRHAERIWRDLLPGQLQPIAADE</sequence>
<dbReference type="PANTHER" id="PTHR45763:SF46">
    <property type="entry name" value="AB HYDROLASE-1 DOMAIN-CONTAINING PROTEIN"/>
    <property type="match status" value="1"/>
</dbReference>
<accession>A0AAD5DUG1</accession>